<dbReference type="EMBL" id="FPHM01000309">
    <property type="protein sequence ID" value="SFV71773.1"/>
    <property type="molecule type" value="Genomic_DNA"/>
</dbReference>
<accession>A0A1W1D185</accession>
<sequence length="133" mass="15151">MINIKIEGESLEKILQWDEYTFYDLVLIDIPIVLNIGSAEVLGQFVVKNNILVIELAQIDGGGEGVLPTIHRVAKYIAELKNIFEINYIVHAINCAEPNMKLRSHLEKRGFLIKDIPNKGEAYFKSEKIKKKL</sequence>
<dbReference type="AlphaFoldDB" id="A0A1W1D185"/>
<name>A0A1W1D185_9ZZZZ</name>
<organism evidence="1">
    <name type="scientific">hydrothermal vent metagenome</name>
    <dbReference type="NCBI Taxonomy" id="652676"/>
    <lineage>
        <taxon>unclassified sequences</taxon>
        <taxon>metagenomes</taxon>
        <taxon>ecological metagenomes</taxon>
    </lineage>
</organism>
<reference evidence="1" key="1">
    <citation type="submission" date="2016-10" db="EMBL/GenBank/DDBJ databases">
        <authorList>
            <person name="de Groot N.N."/>
        </authorList>
    </citation>
    <scope>NUCLEOTIDE SEQUENCE</scope>
</reference>
<evidence type="ECO:0008006" key="2">
    <source>
        <dbReference type="Google" id="ProtNLM"/>
    </source>
</evidence>
<protein>
    <recommendedName>
        <fullName evidence="2">N-acetyltransferase domain-containing protein</fullName>
    </recommendedName>
</protein>
<gene>
    <name evidence="1" type="ORF">MNB_SV-13-1380</name>
</gene>
<proteinExistence type="predicted"/>
<evidence type="ECO:0000313" key="1">
    <source>
        <dbReference type="EMBL" id="SFV71773.1"/>
    </source>
</evidence>